<evidence type="ECO:0000313" key="1">
    <source>
        <dbReference type="EMBL" id="GFR52434.1"/>
    </source>
</evidence>
<sequence length="110" mass="11565">GNSSQGAAEGKDAPPAARRAAMAAAMVAAGVVVEVLESPFVLADLADRLSPASYEPLLRAYRTVVEARAATQHLATSGWQSHKSLGQPNVKSLNLRAHHTHMGSLLRWAA</sequence>
<feature type="non-terminal residue" evidence="1">
    <location>
        <position position="110"/>
    </location>
</feature>
<organism evidence="1 2">
    <name type="scientific">Astrephomene gubernaculifera</name>
    <dbReference type="NCBI Taxonomy" id="47775"/>
    <lineage>
        <taxon>Eukaryota</taxon>
        <taxon>Viridiplantae</taxon>
        <taxon>Chlorophyta</taxon>
        <taxon>core chlorophytes</taxon>
        <taxon>Chlorophyceae</taxon>
        <taxon>CS clade</taxon>
        <taxon>Chlamydomonadales</taxon>
        <taxon>Astrephomenaceae</taxon>
        <taxon>Astrephomene</taxon>
    </lineage>
</organism>
<dbReference type="AlphaFoldDB" id="A0AAD3E4U5"/>
<feature type="non-terminal residue" evidence="1">
    <location>
        <position position="1"/>
    </location>
</feature>
<dbReference type="EMBL" id="BMAR01000064">
    <property type="protein sequence ID" value="GFR52434.1"/>
    <property type="molecule type" value="Genomic_DNA"/>
</dbReference>
<reference evidence="1 2" key="1">
    <citation type="journal article" date="2021" name="Sci. Rep.">
        <title>Genome sequencing of the multicellular alga Astrephomene provides insights into convergent evolution of germ-soma differentiation.</title>
        <authorList>
            <person name="Yamashita S."/>
            <person name="Yamamoto K."/>
            <person name="Matsuzaki R."/>
            <person name="Suzuki S."/>
            <person name="Yamaguchi H."/>
            <person name="Hirooka S."/>
            <person name="Minakuchi Y."/>
            <person name="Miyagishima S."/>
            <person name="Kawachi M."/>
            <person name="Toyoda A."/>
            <person name="Nozaki H."/>
        </authorList>
    </citation>
    <scope>NUCLEOTIDE SEQUENCE [LARGE SCALE GENOMIC DNA]</scope>
    <source>
        <strain evidence="1 2">NIES-4017</strain>
    </source>
</reference>
<gene>
    <name evidence="1" type="ORF">Agub_g15007</name>
</gene>
<evidence type="ECO:0000313" key="2">
    <source>
        <dbReference type="Proteomes" id="UP001054857"/>
    </source>
</evidence>
<name>A0AAD3E4U5_9CHLO</name>
<dbReference type="Proteomes" id="UP001054857">
    <property type="component" value="Unassembled WGS sequence"/>
</dbReference>
<comment type="caution">
    <text evidence="1">The sequence shown here is derived from an EMBL/GenBank/DDBJ whole genome shotgun (WGS) entry which is preliminary data.</text>
</comment>
<proteinExistence type="predicted"/>
<accession>A0AAD3E4U5</accession>
<keyword evidence="2" id="KW-1185">Reference proteome</keyword>
<protein>
    <submittedName>
        <fullName evidence="1">Uncharacterized protein</fullName>
    </submittedName>
</protein>